<feature type="compositionally biased region" description="Basic and acidic residues" evidence="2">
    <location>
        <begin position="568"/>
        <end position="580"/>
    </location>
</feature>
<dbReference type="InterPro" id="IPR000719">
    <property type="entry name" value="Prot_kinase_dom"/>
</dbReference>
<keyword evidence="5" id="KW-1185">Reference proteome</keyword>
<feature type="coiled-coil region" evidence="1">
    <location>
        <begin position="382"/>
        <end position="441"/>
    </location>
</feature>
<sequence>MQEKQKDVHDLHSGEEDKDSVISHLQNQIETLHNLQNTSQDKLSEGIFKVEEQLNIPISENSEDQDLDLFDRILRVGSNVKSLHLQISDQICDILDRGFHDIKFLQDTLYNIRDKLGGTAIIPTSDIETQEKLQYIRKVAFDNKTETGKLQEALHQSIMIHQDDESKIKYYQGRISDLEQQINFYIESGQNPGNEPYLDIGLHEEQIDNYALENCVRQKVELEYNDKLSQLNTQLSDAQSKAEIDNKEIQVLRQKYANLEKKYKELIAKYKELAASQKAAITDANLSKQKLQAELDIAKSTNESQAKELNDIRDKSTKTETDLTKYKKVYALLKKKYDQVDQKNKELKEQIKNMREILGLPPETEGEEGSVENPEVEFVNKINEVNKENTALKEQVKEISELNAAIEEKDRELLNQQGKMIEKEKRETSIYKNHIRFLEERLFKYEKVQIFDINDTSTHQRPEGKPDDDDSDSESEGKKTKEGNQNVFIGEDDEEHHKILKKIGEGATSIAYKIIDDRTSEVMCKKVVKSVEDEEAFNKLRNSLREFGALTSISHPSVCRAIGMNTSEKVEENTSNKDSDYDYDDDDDDEKAKKSREKEKTTIALFLEYLPFKLKDVLKSDIMNDTLRVKICIEVAFGMKHLHQSGMIHRDLNSILEAKIIDFDLVHIEDGGSKTKGVGTLDYMSPEMLNNEKYDNKTDVYSYGIVVFVLLTGHLPKQNMTDKMTKKPIKFPRHSSSITPEGIELINKCTAFEPKDRPSFSEILEIIENKKFKLAKEVDTDIVLSRYQELNRFESEYQKKEIKKPKE</sequence>
<dbReference type="EMBL" id="JAPFFF010000063">
    <property type="protein sequence ID" value="KAK8836828.1"/>
    <property type="molecule type" value="Genomic_DNA"/>
</dbReference>
<evidence type="ECO:0000313" key="5">
    <source>
        <dbReference type="Proteomes" id="UP001470230"/>
    </source>
</evidence>
<keyword evidence="1" id="KW-0175">Coiled coil</keyword>
<dbReference type="InterPro" id="IPR011009">
    <property type="entry name" value="Kinase-like_dom_sf"/>
</dbReference>
<feature type="coiled-coil region" evidence="1">
    <location>
        <begin position="221"/>
        <end position="357"/>
    </location>
</feature>
<dbReference type="PROSITE" id="PS50011">
    <property type="entry name" value="PROTEIN_KINASE_DOM"/>
    <property type="match status" value="1"/>
</dbReference>
<feature type="region of interest" description="Disordered" evidence="2">
    <location>
        <begin position="454"/>
        <end position="493"/>
    </location>
</feature>
<dbReference type="Gene3D" id="3.30.200.20">
    <property type="entry name" value="Phosphorylase Kinase, domain 1"/>
    <property type="match status" value="1"/>
</dbReference>
<gene>
    <name evidence="4" type="ORF">M9Y10_037352</name>
</gene>
<evidence type="ECO:0000313" key="4">
    <source>
        <dbReference type="EMBL" id="KAK8836828.1"/>
    </source>
</evidence>
<comment type="caution">
    <text evidence="4">The sequence shown here is derived from an EMBL/GenBank/DDBJ whole genome shotgun (WGS) entry which is preliminary data.</text>
</comment>
<dbReference type="Proteomes" id="UP001470230">
    <property type="component" value="Unassembled WGS sequence"/>
</dbReference>
<dbReference type="Gene3D" id="1.10.510.10">
    <property type="entry name" value="Transferase(Phosphotransferase) domain 1"/>
    <property type="match status" value="1"/>
</dbReference>
<organism evidence="4 5">
    <name type="scientific">Tritrichomonas musculus</name>
    <dbReference type="NCBI Taxonomy" id="1915356"/>
    <lineage>
        <taxon>Eukaryota</taxon>
        <taxon>Metamonada</taxon>
        <taxon>Parabasalia</taxon>
        <taxon>Tritrichomonadida</taxon>
        <taxon>Tritrichomonadidae</taxon>
        <taxon>Tritrichomonas</taxon>
    </lineage>
</organism>
<evidence type="ECO:0000256" key="2">
    <source>
        <dbReference type="SAM" id="MobiDB-lite"/>
    </source>
</evidence>
<accession>A0ABR2GSC0</accession>
<evidence type="ECO:0000256" key="1">
    <source>
        <dbReference type="SAM" id="Coils"/>
    </source>
</evidence>
<reference evidence="4 5" key="1">
    <citation type="submission" date="2024-04" db="EMBL/GenBank/DDBJ databases">
        <title>Tritrichomonas musculus Genome.</title>
        <authorList>
            <person name="Alves-Ferreira E."/>
            <person name="Grigg M."/>
            <person name="Lorenzi H."/>
            <person name="Galac M."/>
        </authorList>
    </citation>
    <scope>NUCLEOTIDE SEQUENCE [LARGE SCALE GENOMIC DNA]</scope>
    <source>
        <strain evidence="4 5">EAF2021</strain>
    </source>
</reference>
<dbReference type="SUPFAM" id="SSF56112">
    <property type="entry name" value="Protein kinase-like (PK-like)"/>
    <property type="match status" value="1"/>
</dbReference>
<dbReference type="Pfam" id="PF00069">
    <property type="entry name" value="Pkinase"/>
    <property type="match status" value="1"/>
</dbReference>
<evidence type="ECO:0000259" key="3">
    <source>
        <dbReference type="PROSITE" id="PS50011"/>
    </source>
</evidence>
<feature type="domain" description="Protein kinase" evidence="3">
    <location>
        <begin position="497"/>
        <end position="772"/>
    </location>
</feature>
<proteinExistence type="predicted"/>
<dbReference type="InterPro" id="IPR050167">
    <property type="entry name" value="Ser_Thr_protein_kinase"/>
</dbReference>
<protein>
    <recommendedName>
        <fullName evidence="3">Protein kinase domain-containing protein</fullName>
    </recommendedName>
</protein>
<feature type="region of interest" description="Disordered" evidence="2">
    <location>
        <begin position="566"/>
        <end position="595"/>
    </location>
</feature>
<feature type="region of interest" description="Disordered" evidence="2">
    <location>
        <begin position="1"/>
        <end position="20"/>
    </location>
</feature>
<dbReference type="PANTHER" id="PTHR23257">
    <property type="entry name" value="SERINE-THREONINE PROTEIN KINASE"/>
    <property type="match status" value="1"/>
</dbReference>
<name>A0ABR2GSC0_9EUKA</name>